<dbReference type="AlphaFoldDB" id="A0A6S6UB53"/>
<accession>A0A6S6UB53</accession>
<sequence length="109" mass="12495">MAQSSFKLAFKQTIKKTDSYHPLETCVFSEDFLIIILKNLDSLNPLPHYSHHQKKLIAMFLPSNQGIVSIAQNFLPDIQLRSSNIFRRINDYIPKLGAPHLNRLGCKSQ</sequence>
<gene>
    <name evidence="1" type="ORF">HELGO_WM6751</name>
</gene>
<proteinExistence type="predicted"/>
<reference evidence="1" key="1">
    <citation type="submission" date="2020-01" db="EMBL/GenBank/DDBJ databases">
        <authorList>
            <person name="Meier V. D."/>
            <person name="Meier V D."/>
        </authorList>
    </citation>
    <scope>NUCLEOTIDE SEQUENCE</scope>
    <source>
        <strain evidence="1">HLG_WM_MAG_07</strain>
    </source>
</reference>
<dbReference type="EMBL" id="CACVAY010000117">
    <property type="protein sequence ID" value="CAA6823969.1"/>
    <property type="molecule type" value="Genomic_DNA"/>
</dbReference>
<evidence type="ECO:0000313" key="1">
    <source>
        <dbReference type="EMBL" id="CAA6823969.1"/>
    </source>
</evidence>
<organism evidence="1">
    <name type="scientific">uncultured Thiotrichaceae bacterium</name>
    <dbReference type="NCBI Taxonomy" id="298394"/>
    <lineage>
        <taxon>Bacteria</taxon>
        <taxon>Pseudomonadati</taxon>
        <taxon>Pseudomonadota</taxon>
        <taxon>Gammaproteobacteria</taxon>
        <taxon>Thiotrichales</taxon>
        <taxon>Thiotrichaceae</taxon>
        <taxon>environmental samples</taxon>
    </lineage>
</organism>
<protein>
    <submittedName>
        <fullName evidence="1">Uncharacterized protein</fullName>
    </submittedName>
</protein>
<name>A0A6S6UB53_9GAMM</name>